<dbReference type="PANTHER" id="PTHR46797">
    <property type="entry name" value="HTH-TYPE TRANSCRIPTIONAL REGULATOR"/>
    <property type="match status" value="1"/>
</dbReference>
<name>A0A7J5TZV8_9BACT</name>
<sequence length="69" mass="7911">MSEIIEEVGQIIREARKKQGFTQKELGERLGLQQTTINRYEKGGQNFTIDTLQRIATALETEITITFKP</sequence>
<dbReference type="InterPro" id="IPR050807">
    <property type="entry name" value="TransReg_Diox_bact_type"/>
</dbReference>
<dbReference type="Proteomes" id="UP000488299">
    <property type="component" value="Unassembled WGS sequence"/>
</dbReference>
<dbReference type="Gene3D" id="1.10.260.40">
    <property type="entry name" value="lambda repressor-like DNA-binding domains"/>
    <property type="match status" value="1"/>
</dbReference>
<dbReference type="PANTHER" id="PTHR46797:SF1">
    <property type="entry name" value="METHYLPHOSPHONATE SYNTHASE"/>
    <property type="match status" value="1"/>
</dbReference>
<dbReference type="GO" id="GO:0003700">
    <property type="term" value="F:DNA-binding transcription factor activity"/>
    <property type="evidence" value="ECO:0007669"/>
    <property type="project" value="TreeGrafter"/>
</dbReference>
<dbReference type="SUPFAM" id="SSF47413">
    <property type="entry name" value="lambda repressor-like DNA-binding domains"/>
    <property type="match status" value="1"/>
</dbReference>
<keyword evidence="1" id="KW-0238">DNA-binding</keyword>
<dbReference type="Pfam" id="PF01381">
    <property type="entry name" value="HTH_3"/>
    <property type="match status" value="1"/>
</dbReference>
<dbReference type="AlphaFoldDB" id="A0A7J5TZV8"/>
<accession>A0A7J5TZV8</accession>
<dbReference type="InterPro" id="IPR001387">
    <property type="entry name" value="Cro/C1-type_HTH"/>
</dbReference>
<reference evidence="3 4" key="1">
    <citation type="submission" date="2019-10" db="EMBL/GenBank/DDBJ databases">
        <title>Rudanella paleaurantiibacter sp. nov., isolated from sludge.</title>
        <authorList>
            <person name="Xu S.Q."/>
        </authorList>
    </citation>
    <scope>NUCLEOTIDE SEQUENCE [LARGE SCALE GENOMIC DNA]</scope>
    <source>
        <strain evidence="3 4">HX-22-17</strain>
    </source>
</reference>
<dbReference type="InterPro" id="IPR010982">
    <property type="entry name" value="Lambda_DNA-bd_dom_sf"/>
</dbReference>
<dbReference type="CDD" id="cd00093">
    <property type="entry name" value="HTH_XRE"/>
    <property type="match status" value="1"/>
</dbReference>
<dbReference type="RefSeq" id="WP_152125062.1">
    <property type="nucleotide sequence ID" value="NZ_WELI01000005.1"/>
</dbReference>
<dbReference type="EMBL" id="WELI01000005">
    <property type="protein sequence ID" value="KAB7730477.1"/>
    <property type="molecule type" value="Genomic_DNA"/>
</dbReference>
<gene>
    <name evidence="3" type="ORF">F5984_15150</name>
</gene>
<dbReference type="GO" id="GO:0005829">
    <property type="term" value="C:cytosol"/>
    <property type="evidence" value="ECO:0007669"/>
    <property type="project" value="TreeGrafter"/>
</dbReference>
<protein>
    <submittedName>
        <fullName evidence="3">Helix-turn-helix domain-containing protein</fullName>
    </submittedName>
</protein>
<keyword evidence="4" id="KW-1185">Reference proteome</keyword>
<dbReference type="GO" id="GO:0003677">
    <property type="term" value="F:DNA binding"/>
    <property type="evidence" value="ECO:0007669"/>
    <property type="project" value="UniProtKB-KW"/>
</dbReference>
<comment type="caution">
    <text evidence="3">The sequence shown here is derived from an EMBL/GenBank/DDBJ whole genome shotgun (WGS) entry which is preliminary data.</text>
</comment>
<dbReference type="PROSITE" id="PS50943">
    <property type="entry name" value="HTH_CROC1"/>
    <property type="match status" value="1"/>
</dbReference>
<evidence type="ECO:0000313" key="4">
    <source>
        <dbReference type="Proteomes" id="UP000488299"/>
    </source>
</evidence>
<feature type="domain" description="HTH cro/C1-type" evidence="2">
    <location>
        <begin position="12"/>
        <end position="67"/>
    </location>
</feature>
<dbReference type="SMART" id="SM00530">
    <property type="entry name" value="HTH_XRE"/>
    <property type="match status" value="1"/>
</dbReference>
<evidence type="ECO:0000259" key="2">
    <source>
        <dbReference type="PROSITE" id="PS50943"/>
    </source>
</evidence>
<organism evidence="3 4">
    <name type="scientific">Rudanella paleaurantiibacter</name>
    <dbReference type="NCBI Taxonomy" id="2614655"/>
    <lineage>
        <taxon>Bacteria</taxon>
        <taxon>Pseudomonadati</taxon>
        <taxon>Bacteroidota</taxon>
        <taxon>Cytophagia</taxon>
        <taxon>Cytophagales</taxon>
        <taxon>Cytophagaceae</taxon>
        <taxon>Rudanella</taxon>
    </lineage>
</organism>
<evidence type="ECO:0000313" key="3">
    <source>
        <dbReference type="EMBL" id="KAB7730477.1"/>
    </source>
</evidence>
<evidence type="ECO:0000256" key="1">
    <source>
        <dbReference type="ARBA" id="ARBA00023125"/>
    </source>
</evidence>
<proteinExistence type="predicted"/>